<evidence type="ECO:0000256" key="1">
    <source>
        <dbReference type="ARBA" id="ARBA00001966"/>
    </source>
</evidence>
<keyword evidence="10" id="KW-0411">Iron-sulfur</keyword>
<keyword evidence="8" id="KW-0067">ATP-binding</keyword>
<comment type="subcellular location">
    <subcellularLocation>
        <location evidence="2">Nucleus</location>
    </subcellularLocation>
</comment>
<evidence type="ECO:0000259" key="14">
    <source>
        <dbReference type="PROSITE" id="PS50089"/>
    </source>
</evidence>
<keyword evidence="13" id="KW-0863">Zinc-finger</keyword>
<dbReference type="GO" id="GO:0006139">
    <property type="term" value="P:nucleobase-containing compound metabolic process"/>
    <property type="evidence" value="ECO:0007669"/>
    <property type="project" value="InterPro"/>
</dbReference>
<dbReference type="Gene3D" id="1.10.30.20">
    <property type="entry name" value="Bacterial XPD DNA helicase, FeS cluster domain"/>
    <property type="match status" value="1"/>
</dbReference>
<dbReference type="InterPro" id="IPR042493">
    <property type="entry name" value="XPD_DNA_FeS"/>
</dbReference>
<dbReference type="GO" id="GO:0005634">
    <property type="term" value="C:nucleus"/>
    <property type="evidence" value="ECO:0007669"/>
    <property type="project" value="UniProtKB-SubCell"/>
</dbReference>
<keyword evidence="13" id="KW-0862">Zinc</keyword>
<dbReference type="CDD" id="cd18788">
    <property type="entry name" value="SF2_C_XPD"/>
    <property type="match status" value="1"/>
</dbReference>
<evidence type="ECO:0000256" key="7">
    <source>
        <dbReference type="ARBA" id="ARBA00022806"/>
    </source>
</evidence>
<evidence type="ECO:0000256" key="6">
    <source>
        <dbReference type="ARBA" id="ARBA00022801"/>
    </source>
</evidence>
<evidence type="ECO:0000256" key="4">
    <source>
        <dbReference type="ARBA" id="ARBA00022723"/>
    </source>
</evidence>
<dbReference type="CDD" id="cd17970">
    <property type="entry name" value="DEAHc_FancJ"/>
    <property type="match status" value="1"/>
</dbReference>
<name>A0A1J4JWI4_9EUKA</name>
<keyword evidence="6" id="KW-0378">Hydrolase</keyword>
<dbReference type="PROSITE" id="PS51193">
    <property type="entry name" value="HELICASE_ATP_BIND_2"/>
    <property type="match status" value="1"/>
</dbReference>
<dbReference type="Proteomes" id="UP000179807">
    <property type="component" value="Unassembled WGS sequence"/>
</dbReference>
<evidence type="ECO:0000256" key="12">
    <source>
        <dbReference type="ARBA" id="ARBA00023242"/>
    </source>
</evidence>
<gene>
    <name evidence="16" type="ORF">TRFO_29938</name>
</gene>
<protein>
    <submittedName>
        <fullName evidence="16">Helicase</fullName>
    </submittedName>
</protein>
<dbReference type="GO" id="GO:0016818">
    <property type="term" value="F:hydrolase activity, acting on acid anhydrides, in phosphorus-containing anhydrides"/>
    <property type="evidence" value="ECO:0007669"/>
    <property type="project" value="InterPro"/>
</dbReference>
<proteinExistence type="inferred from homology"/>
<evidence type="ECO:0000256" key="5">
    <source>
        <dbReference type="ARBA" id="ARBA00022741"/>
    </source>
</evidence>
<sequence>MELDIEDLPVHFPYQPYSVQVDFMQKVIESCQTRQYAILESPTGTGKTLSLLCAVFSWLRSISLHVKVIYTSRTHTQLSNVVKELKKTIFRPSVTHIASRSHLCLHEAVVGKSPGVQARLCYDLRKKKMCIYSNEDRITSSSPKLLNECLDLKEFIDECKKINVCPYLCAQMNSSKADLVLAPYTYIVDPNVRQHLPREMFLNTVLIFDEAHNFPDQCSENLSANLPFQTMINLTKTLSRLQFTQVNSAIRGRQSLDLSSLSSVSSLVTSLNRHIQDLLETDQEVVDMMSLPKSKNKDSFYAIQKDSKFLFDLFDKSGINESNYRSILDFYDNVLQNSMILNLQQYEIAAIEILQKFLDNAFQPLELRDYNIKYINNYFSVNVTNEPSISLLCFTPAPGFKQIVDLDPHTIILTSGTLSPLDSFAAELNQKFPIRLENGHVASADQVFVGIMGEGHDHQRFEFNFNNRKNTNMKKSLIDSMKKIYDIVPAGVLTFFPSFAFMEEISPNIVRMSTHKKLFIEQRDAKSSQQLIDNYQKNAVKGAALLAVCRGKMSEGLDFADEFARCVLVVGIPYPNATDYKVQFKKEWLDKKKLGMGSKWYSESAIRAVNQAIGRAIRHKNDYAAIILFDNRYLGLQANLSKWIQPSIHNIKSWDDMITELKNFYELKIHGFIAPDRYKAPKPINGPIYIPSKGKNPVQGKSEVKKSVSCESKAISALSNISAPIGLKTKKTIQKKKPTKDEMTASLKTLFSQSKVETPISKSKEKKSQDQSILALQDALQSNSKKADITKMNRSSSNDLKNKTENVCVCCNAKFKTILKMKRLKCGHLSCNDCWEMREAIGDNECPKCMK</sequence>
<comment type="similarity">
    <text evidence="3">Belongs to the DEAD box helicase family. DEAH subfamily. DDX11/CHL1 sub-subfamily.</text>
</comment>
<keyword evidence="9" id="KW-0408">Iron</keyword>
<keyword evidence="7 16" id="KW-0347">Helicase</keyword>
<dbReference type="InterPro" id="IPR001841">
    <property type="entry name" value="Znf_RING"/>
</dbReference>
<dbReference type="InterPro" id="IPR013020">
    <property type="entry name" value="Rad3/Chl1-like"/>
</dbReference>
<dbReference type="OrthoDB" id="19182at2759"/>
<evidence type="ECO:0000259" key="15">
    <source>
        <dbReference type="PROSITE" id="PS51193"/>
    </source>
</evidence>
<accession>A0A1J4JWI4</accession>
<dbReference type="Pfam" id="PF13307">
    <property type="entry name" value="Helicase_C_2"/>
    <property type="match status" value="1"/>
</dbReference>
<keyword evidence="12" id="KW-0539">Nucleus</keyword>
<feature type="domain" description="Helicase ATP-binding" evidence="15">
    <location>
        <begin position="6"/>
        <end position="278"/>
    </location>
</feature>
<evidence type="ECO:0000313" key="17">
    <source>
        <dbReference type="Proteomes" id="UP000179807"/>
    </source>
</evidence>
<evidence type="ECO:0000256" key="10">
    <source>
        <dbReference type="ARBA" id="ARBA00023014"/>
    </source>
</evidence>
<comment type="caution">
    <text evidence="16">The sequence shown here is derived from an EMBL/GenBank/DDBJ whole genome shotgun (WGS) entry which is preliminary data.</text>
</comment>
<dbReference type="PROSITE" id="PS50089">
    <property type="entry name" value="ZF_RING_2"/>
    <property type="match status" value="1"/>
</dbReference>
<dbReference type="SUPFAM" id="SSF52540">
    <property type="entry name" value="P-loop containing nucleoside triphosphate hydrolases"/>
    <property type="match status" value="1"/>
</dbReference>
<evidence type="ECO:0000256" key="13">
    <source>
        <dbReference type="PROSITE-ProRule" id="PRU00175"/>
    </source>
</evidence>
<dbReference type="Pfam" id="PF06733">
    <property type="entry name" value="DEAD_2"/>
    <property type="match status" value="1"/>
</dbReference>
<dbReference type="InterPro" id="IPR006555">
    <property type="entry name" value="ATP-dep_Helicase_C"/>
</dbReference>
<dbReference type="InterPro" id="IPR027417">
    <property type="entry name" value="P-loop_NTPase"/>
</dbReference>
<dbReference type="GeneID" id="94841768"/>
<dbReference type="PANTHER" id="PTHR11472">
    <property type="entry name" value="DNA REPAIR DEAD HELICASE RAD3/XP-D SUBFAMILY MEMBER"/>
    <property type="match status" value="1"/>
</dbReference>
<dbReference type="GO" id="GO:0005524">
    <property type="term" value="F:ATP binding"/>
    <property type="evidence" value="ECO:0007669"/>
    <property type="project" value="UniProtKB-KW"/>
</dbReference>
<keyword evidence="17" id="KW-1185">Reference proteome</keyword>
<dbReference type="GO" id="GO:0034085">
    <property type="term" value="P:establishment of sister chromatid cohesion"/>
    <property type="evidence" value="ECO:0007669"/>
    <property type="project" value="TreeGrafter"/>
</dbReference>
<evidence type="ECO:0000256" key="2">
    <source>
        <dbReference type="ARBA" id="ARBA00004123"/>
    </source>
</evidence>
<dbReference type="Gene3D" id="3.40.50.300">
    <property type="entry name" value="P-loop containing nucleotide triphosphate hydrolases"/>
    <property type="match status" value="2"/>
</dbReference>
<dbReference type="AlphaFoldDB" id="A0A1J4JWI4"/>
<dbReference type="InterPro" id="IPR010614">
    <property type="entry name" value="RAD3-like_helicase_DEAD"/>
</dbReference>
<comment type="cofactor">
    <cofactor evidence="1">
        <name>[4Fe-4S] cluster</name>
        <dbReference type="ChEBI" id="CHEBI:49883"/>
    </cofactor>
</comment>
<evidence type="ECO:0000256" key="9">
    <source>
        <dbReference type="ARBA" id="ARBA00023004"/>
    </source>
</evidence>
<evidence type="ECO:0000256" key="3">
    <source>
        <dbReference type="ARBA" id="ARBA00008435"/>
    </source>
</evidence>
<dbReference type="VEuPathDB" id="TrichDB:TRFO_29938"/>
<dbReference type="PANTHER" id="PTHR11472:SF41">
    <property type="entry name" value="ATP-DEPENDENT DNA HELICASE DDX11-RELATED"/>
    <property type="match status" value="1"/>
</dbReference>
<dbReference type="NCBIfam" id="TIGR00604">
    <property type="entry name" value="rad3"/>
    <property type="match status" value="1"/>
</dbReference>
<feature type="domain" description="RING-type" evidence="14">
    <location>
        <begin position="808"/>
        <end position="849"/>
    </location>
</feature>
<dbReference type="GO" id="GO:0003678">
    <property type="term" value="F:DNA helicase activity"/>
    <property type="evidence" value="ECO:0007669"/>
    <property type="project" value="InterPro"/>
</dbReference>
<dbReference type="GO" id="GO:0003677">
    <property type="term" value="F:DNA binding"/>
    <property type="evidence" value="ECO:0007669"/>
    <property type="project" value="InterPro"/>
</dbReference>
<keyword evidence="11" id="KW-0413">Isomerase</keyword>
<dbReference type="InterPro" id="IPR006554">
    <property type="entry name" value="Helicase-like_DEXD_c2"/>
</dbReference>
<dbReference type="InterPro" id="IPR014013">
    <property type="entry name" value="Helic_SF1/SF2_ATP-bd_DinG/Rad3"/>
</dbReference>
<evidence type="ECO:0000256" key="8">
    <source>
        <dbReference type="ARBA" id="ARBA00022840"/>
    </source>
</evidence>
<dbReference type="SMART" id="SM00491">
    <property type="entry name" value="HELICc2"/>
    <property type="match status" value="1"/>
</dbReference>
<keyword evidence="5" id="KW-0547">Nucleotide-binding</keyword>
<dbReference type="SMART" id="SM00488">
    <property type="entry name" value="DEXDc2"/>
    <property type="match status" value="1"/>
</dbReference>
<organism evidence="16 17">
    <name type="scientific">Tritrichomonas foetus</name>
    <dbReference type="NCBI Taxonomy" id="1144522"/>
    <lineage>
        <taxon>Eukaryota</taxon>
        <taxon>Metamonada</taxon>
        <taxon>Parabasalia</taxon>
        <taxon>Tritrichomonadida</taxon>
        <taxon>Tritrichomonadidae</taxon>
        <taxon>Tritrichomonas</taxon>
    </lineage>
</organism>
<reference evidence="16" key="1">
    <citation type="submission" date="2016-10" db="EMBL/GenBank/DDBJ databases">
        <authorList>
            <person name="Benchimol M."/>
            <person name="Almeida L.G."/>
            <person name="Vasconcelos A.T."/>
            <person name="Perreira-Neves A."/>
            <person name="Rosa I.A."/>
            <person name="Tasca T."/>
            <person name="Bogo M.R."/>
            <person name="de Souza W."/>
        </authorList>
    </citation>
    <scope>NUCLEOTIDE SEQUENCE [LARGE SCALE GENOMIC DNA]</scope>
    <source>
        <strain evidence="16">K</strain>
    </source>
</reference>
<dbReference type="GO" id="GO:0008270">
    <property type="term" value="F:zinc ion binding"/>
    <property type="evidence" value="ECO:0007669"/>
    <property type="project" value="UniProtKB-KW"/>
</dbReference>
<keyword evidence="4" id="KW-0479">Metal-binding</keyword>
<dbReference type="RefSeq" id="XP_068355944.1">
    <property type="nucleotide sequence ID" value="XM_068507064.1"/>
</dbReference>
<dbReference type="Gene3D" id="1.10.275.40">
    <property type="match status" value="1"/>
</dbReference>
<dbReference type="GO" id="GO:0051536">
    <property type="term" value="F:iron-sulfur cluster binding"/>
    <property type="evidence" value="ECO:0007669"/>
    <property type="project" value="UniProtKB-KW"/>
</dbReference>
<dbReference type="InterPro" id="IPR045028">
    <property type="entry name" value="DinG/Rad3-like"/>
</dbReference>
<evidence type="ECO:0000256" key="11">
    <source>
        <dbReference type="ARBA" id="ARBA00023235"/>
    </source>
</evidence>
<evidence type="ECO:0000313" key="16">
    <source>
        <dbReference type="EMBL" id="OHT02808.1"/>
    </source>
</evidence>
<dbReference type="EMBL" id="MLAK01000851">
    <property type="protein sequence ID" value="OHT02808.1"/>
    <property type="molecule type" value="Genomic_DNA"/>
</dbReference>